<evidence type="ECO:0000256" key="1">
    <source>
        <dbReference type="SAM" id="MobiDB-lite"/>
    </source>
</evidence>
<evidence type="ECO:0000313" key="2">
    <source>
        <dbReference type="EMBL" id="GEC05047.1"/>
    </source>
</evidence>
<dbReference type="GO" id="GO:0004844">
    <property type="term" value="F:uracil DNA N-glycosylase activity"/>
    <property type="evidence" value="ECO:0007669"/>
    <property type="project" value="InterPro"/>
</dbReference>
<dbReference type="PANTHER" id="PTHR11264">
    <property type="entry name" value="URACIL-DNA GLYCOSYLASE"/>
    <property type="match status" value="1"/>
</dbReference>
<dbReference type="Gene3D" id="3.40.470.10">
    <property type="entry name" value="Uracil-DNA glycosylase-like domain"/>
    <property type="match status" value="1"/>
</dbReference>
<sequence>MPQRVTLLALTAVPHKHRSPHARTPPPALVFLLIEVIEPGQQIAQPLTGKERSLLQPVIKPLRHGHHASPASRRRYRDLKSPAHAVGSAHPSPTSADHGFFGCRPFSRANDLLMRQWGQPVDWRLP</sequence>
<protein>
    <submittedName>
        <fullName evidence="2">Uncharacterized protein</fullName>
    </submittedName>
</protein>
<dbReference type="InterPro" id="IPR002043">
    <property type="entry name" value="UDG_fam1"/>
</dbReference>
<feature type="region of interest" description="Disordered" evidence="1">
    <location>
        <begin position="60"/>
        <end position="98"/>
    </location>
</feature>
<reference evidence="2 3" key="1">
    <citation type="submission" date="2019-06" db="EMBL/GenBank/DDBJ databases">
        <title>Whole genome shotgun sequence of Streptomyces spinoverrucosus NBRC 14228.</title>
        <authorList>
            <person name="Hosoyama A."/>
            <person name="Uohara A."/>
            <person name="Ohji S."/>
            <person name="Ichikawa N."/>
        </authorList>
    </citation>
    <scope>NUCLEOTIDE SEQUENCE [LARGE SCALE GENOMIC DNA]</scope>
    <source>
        <strain evidence="2 3">NBRC 14228</strain>
    </source>
</reference>
<dbReference type="InterPro" id="IPR036895">
    <property type="entry name" value="Uracil-DNA_glycosylase-like_sf"/>
</dbReference>
<dbReference type="GO" id="GO:0097510">
    <property type="term" value="P:base-excision repair, AP site formation via deaminated base removal"/>
    <property type="evidence" value="ECO:0007669"/>
    <property type="project" value="TreeGrafter"/>
</dbReference>
<dbReference type="PANTHER" id="PTHR11264:SF0">
    <property type="entry name" value="URACIL-DNA GLYCOSYLASE"/>
    <property type="match status" value="1"/>
</dbReference>
<dbReference type="EMBL" id="BJND01000019">
    <property type="protein sequence ID" value="GEC05047.1"/>
    <property type="molecule type" value="Genomic_DNA"/>
</dbReference>
<keyword evidence="3" id="KW-1185">Reference proteome</keyword>
<organism evidence="2 3">
    <name type="scientific">Streptomyces spinoverrucosus</name>
    <dbReference type="NCBI Taxonomy" id="284043"/>
    <lineage>
        <taxon>Bacteria</taxon>
        <taxon>Bacillati</taxon>
        <taxon>Actinomycetota</taxon>
        <taxon>Actinomycetes</taxon>
        <taxon>Kitasatosporales</taxon>
        <taxon>Streptomycetaceae</taxon>
        <taxon>Streptomyces</taxon>
    </lineage>
</organism>
<proteinExistence type="predicted"/>
<evidence type="ECO:0000313" key="3">
    <source>
        <dbReference type="Proteomes" id="UP000317881"/>
    </source>
</evidence>
<dbReference type="AlphaFoldDB" id="A0A4Y3VDP0"/>
<gene>
    <name evidence="2" type="ORF">SSP24_27020</name>
</gene>
<name>A0A4Y3VDP0_9ACTN</name>
<accession>A0A4Y3VDP0</accession>
<comment type="caution">
    <text evidence="2">The sequence shown here is derived from an EMBL/GenBank/DDBJ whole genome shotgun (WGS) entry which is preliminary data.</text>
</comment>
<dbReference type="Proteomes" id="UP000317881">
    <property type="component" value="Unassembled WGS sequence"/>
</dbReference>
<dbReference type="SUPFAM" id="SSF52141">
    <property type="entry name" value="Uracil-DNA glycosylase-like"/>
    <property type="match status" value="1"/>
</dbReference>
<feature type="compositionally biased region" description="Basic residues" evidence="1">
    <location>
        <begin position="61"/>
        <end position="77"/>
    </location>
</feature>